<protein>
    <submittedName>
        <fullName evidence="2">Uncharacterized protein</fullName>
    </submittedName>
</protein>
<feature type="region of interest" description="Disordered" evidence="1">
    <location>
        <begin position="1"/>
        <end position="21"/>
    </location>
</feature>
<proteinExistence type="predicted"/>
<evidence type="ECO:0000256" key="1">
    <source>
        <dbReference type="SAM" id="MobiDB-lite"/>
    </source>
</evidence>
<sequence>MLGMHSESKQTKRKKQSANRKMRNHFNSYFCSLFVSPLKLPFL</sequence>
<accession>W6PC75</accession>
<feature type="compositionally biased region" description="Basic residues" evidence="1">
    <location>
        <begin position="11"/>
        <end position="21"/>
    </location>
</feature>
<evidence type="ECO:0000313" key="3">
    <source>
        <dbReference type="Proteomes" id="UP000019380"/>
    </source>
</evidence>
<gene>
    <name evidence="2" type="ORF">BN890_49330</name>
</gene>
<evidence type="ECO:0000313" key="2">
    <source>
        <dbReference type="EMBL" id="CDM07309.1"/>
    </source>
</evidence>
<name>W6PC75_9BACE</name>
<reference evidence="2 3" key="1">
    <citation type="submission" date="2013-12" db="EMBL/GenBank/DDBJ databases">
        <title>Improved hybrid genome assemblies of Bacteroides xylanisolvens SD CC 1b and Bacteroides xylanisolvens SD CC 2a using Illumina and 454 Sequencing.</title>
        <authorList>
            <person name="Ramaraj T."/>
            <person name="Sundararajan A."/>
            <person name="Mudge J."/>
            <person name="Schilkey F.D."/>
            <person name="Delvecchio V."/>
            <person name="Donlon M."/>
            <person name="Ziemer C."/>
        </authorList>
    </citation>
    <scope>NUCLEOTIDE SEQUENCE [LARGE SCALE GENOMIC DNA]</scope>
</reference>
<dbReference type="EMBL" id="CBXG010000054">
    <property type="protein sequence ID" value="CDM07309.1"/>
    <property type="molecule type" value="Genomic_DNA"/>
</dbReference>
<dbReference type="Proteomes" id="UP000019380">
    <property type="component" value="Unassembled WGS sequence"/>
</dbReference>
<comment type="caution">
    <text evidence="2">The sequence shown here is derived from an EMBL/GenBank/DDBJ whole genome shotgun (WGS) entry which is preliminary data.</text>
</comment>
<organism evidence="2 3">
    <name type="scientific">Bacteroides xylanisolvens SD CC 1b</name>
    <dbReference type="NCBI Taxonomy" id="702447"/>
    <lineage>
        <taxon>Bacteria</taxon>
        <taxon>Pseudomonadati</taxon>
        <taxon>Bacteroidota</taxon>
        <taxon>Bacteroidia</taxon>
        <taxon>Bacteroidales</taxon>
        <taxon>Bacteroidaceae</taxon>
        <taxon>Bacteroides</taxon>
    </lineage>
</organism>
<dbReference type="AlphaFoldDB" id="W6PC75"/>
<feature type="compositionally biased region" description="Basic and acidic residues" evidence="1">
    <location>
        <begin position="1"/>
        <end position="10"/>
    </location>
</feature>